<feature type="region of interest" description="Disordered" evidence="6">
    <location>
        <begin position="496"/>
        <end position="534"/>
    </location>
</feature>
<dbReference type="PANTHER" id="PTHR48039">
    <property type="entry name" value="RNA-BINDING MOTIF PROTEIN 14B"/>
    <property type="match status" value="1"/>
</dbReference>
<dbReference type="PANTHER" id="PTHR48039:SF5">
    <property type="entry name" value="RNA-BINDING PROTEIN 28"/>
    <property type="match status" value="1"/>
</dbReference>
<feature type="domain" description="RRM" evidence="7">
    <location>
        <begin position="704"/>
        <end position="794"/>
    </location>
</feature>
<dbReference type="InterPro" id="IPR051945">
    <property type="entry name" value="RRM_MRD1_RNA_proc_ribogen"/>
</dbReference>
<feature type="region of interest" description="Disordered" evidence="6">
    <location>
        <begin position="1"/>
        <end position="24"/>
    </location>
</feature>
<keyword evidence="2" id="KW-0677">Repeat</keyword>
<proteinExistence type="predicted"/>
<accession>A0ABP0U3W2</accession>
<feature type="region of interest" description="Disordered" evidence="6">
    <location>
        <begin position="112"/>
        <end position="212"/>
    </location>
</feature>
<protein>
    <recommendedName>
        <fullName evidence="7">RRM domain-containing protein</fullName>
    </recommendedName>
</protein>
<keyword evidence="3 5" id="KW-0694">RNA-binding</keyword>
<dbReference type="EMBL" id="OZ019909">
    <property type="protein sequence ID" value="CAK9209553.1"/>
    <property type="molecule type" value="Genomic_DNA"/>
</dbReference>
<evidence type="ECO:0000256" key="1">
    <source>
        <dbReference type="ARBA" id="ARBA00004123"/>
    </source>
</evidence>
<dbReference type="CDD" id="cd12414">
    <property type="entry name" value="RRM2_RBM28_like"/>
    <property type="match status" value="1"/>
</dbReference>
<feature type="compositionally biased region" description="Basic and acidic residues" evidence="6">
    <location>
        <begin position="408"/>
        <end position="428"/>
    </location>
</feature>
<feature type="compositionally biased region" description="Low complexity" evidence="6">
    <location>
        <begin position="9"/>
        <end position="18"/>
    </location>
</feature>
<dbReference type="Proteomes" id="UP001497512">
    <property type="component" value="Chromosome 17"/>
</dbReference>
<feature type="region of interest" description="Disordered" evidence="6">
    <location>
        <begin position="811"/>
        <end position="942"/>
    </location>
</feature>
<feature type="domain" description="RRM" evidence="7">
    <location>
        <begin position="28"/>
        <end position="106"/>
    </location>
</feature>
<feature type="domain" description="RRM" evidence="7">
    <location>
        <begin position="548"/>
        <end position="634"/>
    </location>
</feature>
<evidence type="ECO:0000256" key="2">
    <source>
        <dbReference type="ARBA" id="ARBA00022737"/>
    </source>
</evidence>
<evidence type="ECO:0000256" key="6">
    <source>
        <dbReference type="SAM" id="MobiDB-lite"/>
    </source>
</evidence>
<dbReference type="PROSITE" id="PS50102">
    <property type="entry name" value="RRM"/>
    <property type="match status" value="4"/>
</dbReference>
<dbReference type="InterPro" id="IPR000504">
    <property type="entry name" value="RRM_dom"/>
</dbReference>
<evidence type="ECO:0000313" key="9">
    <source>
        <dbReference type="Proteomes" id="UP001497512"/>
    </source>
</evidence>
<dbReference type="InterPro" id="IPR035979">
    <property type="entry name" value="RBD_domain_sf"/>
</dbReference>
<feature type="compositionally biased region" description="Basic and acidic residues" evidence="6">
    <location>
        <begin position="823"/>
        <end position="859"/>
    </location>
</feature>
<feature type="compositionally biased region" description="Polar residues" evidence="6">
    <location>
        <begin position="958"/>
        <end position="968"/>
    </location>
</feature>
<feature type="region of interest" description="Disordered" evidence="6">
    <location>
        <begin position="408"/>
        <end position="462"/>
    </location>
</feature>
<evidence type="ECO:0000256" key="3">
    <source>
        <dbReference type="ARBA" id="ARBA00022884"/>
    </source>
</evidence>
<dbReference type="Pfam" id="PF00076">
    <property type="entry name" value="RRM_1"/>
    <property type="match status" value="3"/>
</dbReference>
<dbReference type="CDD" id="cd12415">
    <property type="entry name" value="RRM3_RBM28_like"/>
    <property type="match status" value="1"/>
</dbReference>
<name>A0ABP0U3W2_9BRYO</name>
<dbReference type="Gene3D" id="3.30.70.330">
    <property type="match status" value="4"/>
</dbReference>
<feature type="compositionally biased region" description="Basic and acidic residues" evidence="6">
    <location>
        <begin position="188"/>
        <end position="209"/>
    </location>
</feature>
<dbReference type="SMART" id="SM00360">
    <property type="entry name" value="RRM"/>
    <property type="match status" value="4"/>
</dbReference>
<reference evidence="8" key="1">
    <citation type="submission" date="2024-02" db="EMBL/GenBank/DDBJ databases">
        <authorList>
            <consortium name="ELIXIR-Norway"/>
            <consortium name="Elixir Norway"/>
        </authorList>
    </citation>
    <scope>NUCLEOTIDE SEQUENCE</scope>
</reference>
<feature type="compositionally biased region" description="Basic residues" evidence="6">
    <location>
        <begin position="876"/>
        <end position="887"/>
    </location>
</feature>
<dbReference type="SUPFAM" id="SSF54928">
    <property type="entry name" value="RNA-binding domain, RBD"/>
    <property type="match status" value="3"/>
</dbReference>
<organism evidence="8 9">
    <name type="scientific">Sphagnum troendelagicum</name>
    <dbReference type="NCBI Taxonomy" id="128251"/>
    <lineage>
        <taxon>Eukaryota</taxon>
        <taxon>Viridiplantae</taxon>
        <taxon>Streptophyta</taxon>
        <taxon>Embryophyta</taxon>
        <taxon>Bryophyta</taxon>
        <taxon>Sphagnophytina</taxon>
        <taxon>Sphagnopsida</taxon>
        <taxon>Sphagnales</taxon>
        <taxon>Sphagnaceae</taxon>
        <taxon>Sphagnum</taxon>
    </lineage>
</organism>
<dbReference type="InterPro" id="IPR003954">
    <property type="entry name" value="RRM_euk-type"/>
</dbReference>
<keyword evidence="4" id="KW-0539">Nucleus</keyword>
<comment type="subcellular location">
    <subcellularLocation>
        <location evidence="1">Nucleus</location>
    </subcellularLocation>
</comment>
<dbReference type="CDD" id="cd12413">
    <property type="entry name" value="RRM1_RBM28_like"/>
    <property type="match status" value="1"/>
</dbReference>
<gene>
    <name evidence="8" type="ORF">CSSPTR1EN2_LOCUS9842</name>
</gene>
<feature type="compositionally biased region" description="Basic and acidic residues" evidence="6">
    <location>
        <begin position="866"/>
        <end position="875"/>
    </location>
</feature>
<evidence type="ECO:0000259" key="7">
    <source>
        <dbReference type="PROSITE" id="PS50102"/>
    </source>
</evidence>
<feature type="domain" description="RRM" evidence="7">
    <location>
        <begin position="307"/>
        <end position="384"/>
    </location>
</feature>
<evidence type="ECO:0000256" key="5">
    <source>
        <dbReference type="PROSITE-ProRule" id="PRU00176"/>
    </source>
</evidence>
<evidence type="ECO:0000313" key="8">
    <source>
        <dbReference type="EMBL" id="CAK9209553.1"/>
    </source>
</evidence>
<feature type="compositionally biased region" description="Basic and acidic residues" evidence="6">
    <location>
        <begin position="919"/>
        <end position="930"/>
    </location>
</feature>
<feature type="region of interest" description="Disordered" evidence="6">
    <location>
        <begin position="955"/>
        <end position="982"/>
    </location>
</feature>
<feature type="compositionally biased region" description="Basic and acidic residues" evidence="6">
    <location>
        <begin position="112"/>
        <end position="132"/>
    </location>
</feature>
<keyword evidence="9" id="KW-1185">Reference proteome</keyword>
<sequence>MAIEKVTEAAEPPAAAAPHGSSSDVDERTVFVRSLPFSLSDAQLEEIFSELGPVRHCFTVKEKGAEVHRGFGFVQFAVAEDALRAVESKNGVLLQGRKIKVELAKRRAPLDQRRPLANVKENKKDVDQKDGVEETAVEPSTDHLEGKIQKKKRKAVDDNTVHSRVSAPEATPQDTKKLKPTPWVDGQGGKEPKNRKQQHEEGKSSDKQRPARTVVVGGIDNPKMLASVIAKAKKLGSVEEVRHPLEDIELVSRGLAKDGCKQMAAAIVYVSVKEAYHAVASLHQQMIGNGVLWARQLGGEGSKLKKWRLIVRNLPFQLKEQTLRALFSPAGFVWEITIPRKLDGSSKGFAFIGFTCKTDAEKAIKTVNGTVVSKRPIAVDWAVAKKTYETIPRQEAAIKTKKKVKADSRIGDLESERGHTKRIGKESNEGSDEGQEDDSVRSDAKSNESLSEDDENDTHAIDSAQERDLLKRILNKVVVSGKDVLVNTIEVNNVDASDGQEKQQQQGEDKTVKKKKEARPSKLPEQQTGKEMSTDIATADFKELAMRRTVFIRNLPVDVNVLDMRRRFSAFGEVKSFRPVLHPITKRPKGTAFLEFATVEGADTAVAAANKIDNVNTGVLVVKGHQLAVNLALDRDQARNVAKQASIQQDDHDRRHLKLAKEGLIEEGTPAAQGVSKGDMAKRKQVEHEKATKLRSPNFHVSTTRLALHNLPKDLMEKDLKELVIKAVKSRASKQHPVVKQVKILRDEVKGMPSVGGRSRGAAFVEFTEHQHALVALRVLNNNPETFSSEHRPIVTFAIENSQILKKRAARNFQAKGGFPQKRTADRQTGNEREDGSEKSGRRKQEPRVEKHASKEGERNAIAGTEKQEGGERPGKQKRKREKKKVPVKIGNGDLKTPILGEREVVATSTKRDRKRARKEHENSRKEVSRRERKHPRAEDKLDQLVAEYRTKYFNPPVASNHNSTGKGSTKVAAGDLRRWFE</sequence>
<dbReference type="InterPro" id="IPR012677">
    <property type="entry name" value="Nucleotide-bd_a/b_plait_sf"/>
</dbReference>
<dbReference type="SMART" id="SM00361">
    <property type="entry name" value="RRM_1"/>
    <property type="match status" value="2"/>
</dbReference>
<dbReference type="CDD" id="cd12416">
    <property type="entry name" value="RRM4_RBM28_like"/>
    <property type="match status" value="1"/>
</dbReference>
<evidence type="ECO:0000256" key="4">
    <source>
        <dbReference type="ARBA" id="ARBA00023242"/>
    </source>
</evidence>